<dbReference type="Proteomes" id="UP001596392">
    <property type="component" value="Unassembled WGS sequence"/>
</dbReference>
<feature type="region of interest" description="Disordered" evidence="1">
    <location>
        <begin position="67"/>
        <end position="86"/>
    </location>
</feature>
<organism evidence="2 3">
    <name type="scientific">Catellatospora aurea</name>
    <dbReference type="NCBI Taxonomy" id="1337874"/>
    <lineage>
        <taxon>Bacteria</taxon>
        <taxon>Bacillati</taxon>
        <taxon>Actinomycetota</taxon>
        <taxon>Actinomycetes</taxon>
        <taxon>Micromonosporales</taxon>
        <taxon>Micromonosporaceae</taxon>
        <taxon>Catellatospora</taxon>
    </lineage>
</organism>
<comment type="caution">
    <text evidence="2">The sequence shown here is derived from an EMBL/GenBank/DDBJ whole genome shotgun (WGS) entry which is preliminary data.</text>
</comment>
<keyword evidence="3" id="KW-1185">Reference proteome</keyword>
<gene>
    <name evidence="2" type="ORF">ACFQO7_08580</name>
</gene>
<evidence type="ECO:0000313" key="2">
    <source>
        <dbReference type="EMBL" id="MFC7242535.1"/>
    </source>
</evidence>
<evidence type="ECO:0000256" key="1">
    <source>
        <dbReference type="SAM" id="MobiDB-lite"/>
    </source>
</evidence>
<sequence length="86" mass="9296">MLRLRSREGLLSRESAEIACFGDGTMDSPEVLLERLVFTGPAQVSLWADDGAVGVVDFDPETLQPAHPYDRCTVDMSDAPDPSSQG</sequence>
<proteinExistence type="predicted"/>
<protein>
    <submittedName>
        <fullName evidence="2">Uncharacterized protein</fullName>
    </submittedName>
</protein>
<dbReference type="RefSeq" id="WP_376805906.1">
    <property type="nucleotide sequence ID" value="NZ_JBHTAC010000006.1"/>
</dbReference>
<evidence type="ECO:0000313" key="3">
    <source>
        <dbReference type="Proteomes" id="UP001596392"/>
    </source>
</evidence>
<name>A0ABW2GR74_9ACTN</name>
<reference evidence="3" key="1">
    <citation type="journal article" date="2019" name="Int. J. Syst. Evol. Microbiol.">
        <title>The Global Catalogue of Microorganisms (GCM) 10K type strain sequencing project: providing services to taxonomists for standard genome sequencing and annotation.</title>
        <authorList>
            <consortium name="The Broad Institute Genomics Platform"/>
            <consortium name="The Broad Institute Genome Sequencing Center for Infectious Disease"/>
            <person name="Wu L."/>
            <person name="Ma J."/>
        </authorList>
    </citation>
    <scope>NUCLEOTIDE SEQUENCE [LARGE SCALE GENOMIC DNA]</scope>
    <source>
        <strain evidence="3">CGMCC 1.9106</strain>
    </source>
</reference>
<accession>A0ABW2GR74</accession>
<dbReference type="EMBL" id="JBHTAC010000006">
    <property type="protein sequence ID" value="MFC7242535.1"/>
    <property type="molecule type" value="Genomic_DNA"/>
</dbReference>